<proteinExistence type="predicted"/>
<gene>
    <name evidence="1" type="ORF">QAD02_010215</name>
</gene>
<accession>A0ACC2NBL2</accession>
<sequence>MNTSQHSGDLANSSNSILKFYRHVFWDLSDHRTRDWFLLGSPLPGVGILAAYLYFVLSWGPRQMEHRKPFELKKTLVVYNFIQVILSIWLVWEALDGAWLRHYSWKCEPVDFSESPHAMRVARGVYVYFIAKLTELLDTIFFVLRKKDRQITFLHMYHHTVMPMIGWGAAKYYPGGHGTFIGVINSFVHIIMYTYYMLAAAGPQFHKYLWWKKYITTMQMGQFCLAFLHSCQLLIYDCDYPRWSLIFILPNAMFFYFLFAEFYNKAYTGDSKKKDDDADAPKQMNGKLSNGLTQNGKVTSNGLSNGTSNSTSSSDSKSKTA</sequence>
<comment type="caution">
    <text evidence="1">The sequence shown here is derived from an EMBL/GenBank/DDBJ whole genome shotgun (WGS) entry which is preliminary data.</text>
</comment>
<keyword evidence="2" id="KW-1185">Reference proteome</keyword>
<reference evidence="1" key="1">
    <citation type="submission" date="2023-04" db="EMBL/GenBank/DDBJ databases">
        <title>A chromosome-level genome assembly of the parasitoid wasp Eretmocerus hayati.</title>
        <authorList>
            <person name="Zhong Y."/>
            <person name="Liu S."/>
            <person name="Liu Y."/>
        </authorList>
    </citation>
    <scope>NUCLEOTIDE SEQUENCE</scope>
    <source>
        <strain evidence="1">ZJU_SS_LIU_2023</strain>
    </source>
</reference>
<organism evidence="1 2">
    <name type="scientific">Eretmocerus hayati</name>
    <dbReference type="NCBI Taxonomy" id="131215"/>
    <lineage>
        <taxon>Eukaryota</taxon>
        <taxon>Metazoa</taxon>
        <taxon>Ecdysozoa</taxon>
        <taxon>Arthropoda</taxon>
        <taxon>Hexapoda</taxon>
        <taxon>Insecta</taxon>
        <taxon>Pterygota</taxon>
        <taxon>Neoptera</taxon>
        <taxon>Endopterygota</taxon>
        <taxon>Hymenoptera</taxon>
        <taxon>Apocrita</taxon>
        <taxon>Proctotrupomorpha</taxon>
        <taxon>Chalcidoidea</taxon>
        <taxon>Aphelinidae</taxon>
        <taxon>Aphelininae</taxon>
        <taxon>Eretmocerus</taxon>
    </lineage>
</organism>
<evidence type="ECO:0000313" key="1">
    <source>
        <dbReference type="EMBL" id="KAJ8668552.1"/>
    </source>
</evidence>
<dbReference type="Proteomes" id="UP001239111">
    <property type="component" value="Chromosome 4"/>
</dbReference>
<dbReference type="EMBL" id="CM056744">
    <property type="protein sequence ID" value="KAJ8668552.1"/>
    <property type="molecule type" value="Genomic_DNA"/>
</dbReference>
<evidence type="ECO:0000313" key="2">
    <source>
        <dbReference type="Proteomes" id="UP001239111"/>
    </source>
</evidence>
<name>A0ACC2NBL2_9HYME</name>
<protein>
    <submittedName>
        <fullName evidence="1">Uncharacterized protein</fullName>
    </submittedName>
</protein>